<dbReference type="GO" id="GO:0007155">
    <property type="term" value="P:cell adhesion"/>
    <property type="evidence" value="ECO:0007669"/>
    <property type="project" value="UniProtKB-KW"/>
</dbReference>
<evidence type="ECO:0000256" key="1">
    <source>
        <dbReference type="ARBA" id="ARBA00004141"/>
    </source>
</evidence>
<dbReference type="InterPro" id="IPR007007">
    <property type="entry name" value="Ninjurin"/>
</dbReference>
<keyword evidence="4" id="KW-0130">Cell adhesion</keyword>
<dbReference type="Proteomes" id="UP000594260">
    <property type="component" value="Unplaced"/>
</dbReference>
<name>A0A7M7K2R6_VARDE</name>
<evidence type="ECO:0000313" key="9">
    <source>
        <dbReference type="EnsemblMetazoa" id="XP_022660786"/>
    </source>
</evidence>
<dbReference type="InParanoid" id="A0A7M7K2R6"/>
<evidence type="ECO:0000256" key="6">
    <source>
        <dbReference type="ARBA" id="ARBA00023136"/>
    </source>
</evidence>
<evidence type="ECO:0000256" key="2">
    <source>
        <dbReference type="ARBA" id="ARBA00008141"/>
    </source>
</evidence>
<dbReference type="PANTHER" id="PTHR12316">
    <property type="entry name" value="NINJURIN-RELATED"/>
    <property type="match status" value="1"/>
</dbReference>
<dbReference type="OrthoDB" id="6114058at2759"/>
<evidence type="ECO:0000256" key="7">
    <source>
        <dbReference type="SAM" id="MobiDB-lite"/>
    </source>
</evidence>
<dbReference type="Pfam" id="PF04923">
    <property type="entry name" value="Ninjurin"/>
    <property type="match status" value="1"/>
</dbReference>
<feature type="compositionally biased region" description="Basic and acidic residues" evidence="7">
    <location>
        <begin position="40"/>
        <end position="54"/>
    </location>
</feature>
<comment type="subcellular location">
    <subcellularLocation>
        <location evidence="1">Membrane</location>
        <topology evidence="1">Multi-pass membrane protein</topology>
    </subcellularLocation>
</comment>
<organism evidence="9 10">
    <name type="scientific">Varroa destructor</name>
    <name type="common">Honeybee mite</name>
    <dbReference type="NCBI Taxonomy" id="109461"/>
    <lineage>
        <taxon>Eukaryota</taxon>
        <taxon>Metazoa</taxon>
        <taxon>Ecdysozoa</taxon>
        <taxon>Arthropoda</taxon>
        <taxon>Chelicerata</taxon>
        <taxon>Arachnida</taxon>
        <taxon>Acari</taxon>
        <taxon>Parasitiformes</taxon>
        <taxon>Mesostigmata</taxon>
        <taxon>Gamasina</taxon>
        <taxon>Dermanyssoidea</taxon>
        <taxon>Varroidae</taxon>
        <taxon>Varroa</taxon>
    </lineage>
</organism>
<evidence type="ECO:0000256" key="3">
    <source>
        <dbReference type="ARBA" id="ARBA00022692"/>
    </source>
</evidence>
<dbReference type="AlphaFoldDB" id="A0A7M7K2R6"/>
<dbReference type="GO" id="GO:0016020">
    <property type="term" value="C:membrane"/>
    <property type="evidence" value="ECO:0007669"/>
    <property type="project" value="UniProtKB-SubCell"/>
</dbReference>
<feature type="transmembrane region" description="Helical" evidence="8">
    <location>
        <begin position="184"/>
        <end position="206"/>
    </location>
</feature>
<keyword evidence="6 8" id="KW-0472">Membrane</keyword>
<dbReference type="EnsemblMetazoa" id="XM_022805051">
    <property type="protein sequence ID" value="XP_022660786"/>
    <property type="gene ID" value="LOC111250198"/>
</dbReference>
<evidence type="ECO:0000313" key="10">
    <source>
        <dbReference type="Proteomes" id="UP000594260"/>
    </source>
</evidence>
<protein>
    <recommendedName>
        <fullName evidence="11">Ninjurin-1</fullName>
    </recommendedName>
</protein>
<comment type="similarity">
    <text evidence="2">Belongs to the ninjurin family.</text>
</comment>
<reference evidence="9" key="1">
    <citation type="submission" date="2021-01" db="UniProtKB">
        <authorList>
            <consortium name="EnsemblMetazoa"/>
        </authorList>
    </citation>
    <scope>IDENTIFICATION</scope>
</reference>
<dbReference type="GO" id="GO:0042246">
    <property type="term" value="P:tissue regeneration"/>
    <property type="evidence" value="ECO:0007669"/>
    <property type="project" value="InterPro"/>
</dbReference>
<evidence type="ECO:0000256" key="4">
    <source>
        <dbReference type="ARBA" id="ARBA00022889"/>
    </source>
</evidence>
<feature type="region of interest" description="Disordered" evidence="7">
    <location>
        <begin position="17"/>
        <end position="54"/>
    </location>
</feature>
<proteinExistence type="inferred from homology"/>
<keyword evidence="10" id="KW-1185">Reference proteome</keyword>
<evidence type="ECO:0000256" key="5">
    <source>
        <dbReference type="ARBA" id="ARBA00022989"/>
    </source>
</evidence>
<dbReference type="KEGG" id="vde:111250198"/>
<dbReference type="PANTHER" id="PTHR12316:SF17">
    <property type="entry name" value="NINJURIN C, ISOFORM D"/>
    <property type="match status" value="1"/>
</dbReference>
<dbReference type="RefSeq" id="XP_022660786.1">
    <property type="nucleotide sequence ID" value="XM_022805051.1"/>
</dbReference>
<evidence type="ECO:0008006" key="11">
    <source>
        <dbReference type="Google" id="ProtNLM"/>
    </source>
</evidence>
<feature type="transmembrane region" description="Helical" evidence="8">
    <location>
        <begin position="143"/>
        <end position="172"/>
    </location>
</feature>
<keyword evidence="3 8" id="KW-0812">Transmembrane</keyword>
<sequence>MESIERVMCSQLPLASIPQSNDVNESDRLRTNHSRYYSHRQQEQRSPELRREYKETSFTEPAIPMSTTCHAAASSYSLANTGVDGEDGGGVSKNKNFIMDLNMYATRKTVAQGMMDIALLAANASQLKAVLQQSPQFGPRPPWTAACLAFLGLSMTLQMVLGGLLVTVARWNLNCPWEQRRADLVNNIIVVAVFLLTIVNVLLAAFGPADLMTPHVDHRYPTPPDRIKFSD</sequence>
<evidence type="ECO:0000256" key="8">
    <source>
        <dbReference type="SAM" id="Phobius"/>
    </source>
</evidence>
<accession>A0A7M7K2R6</accession>
<dbReference type="GeneID" id="111250198"/>
<keyword evidence="5 8" id="KW-1133">Transmembrane helix</keyword>